<evidence type="ECO:0008006" key="4">
    <source>
        <dbReference type="Google" id="ProtNLM"/>
    </source>
</evidence>
<name>A0AAD9ZPL5_9ROSI</name>
<keyword evidence="3" id="KW-1185">Reference proteome</keyword>
<protein>
    <recommendedName>
        <fullName evidence="4">Zinc finger PMZ-type domain-containing protein</fullName>
    </recommendedName>
</protein>
<organism evidence="2 3">
    <name type="scientific">Dipteronia sinensis</name>
    <dbReference type="NCBI Taxonomy" id="43782"/>
    <lineage>
        <taxon>Eukaryota</taxon>
        <taxon>Viridiplantae</taxon>
        <taxon>Streptophyta</taxon>
        <taxon>Embryophyta</taxon>
        <taxon>Tracheophyta</taxon>
        <taxon>Spermatophyta</taxon>
        <taxon>Magnoliopsida</taxon>
        <taxon>eudicotyledons</taxon>
        <taxon>Gunneridae</taxon>
        <taxon>Pentapetalae</taxon>
        <taxon>rosids</taxon>
        <taxon>malvids</taxon>
        <taxon>Sapindales</taxon>
        <taxon>Sapindaceae</taxon>
        <taxon>Hippocastanoideae</taxon>
        <taxon>Acereae</taxon>
        <taxon>Dipteronia</taxon>
    </lineage>
</organism>
<evidence type="ECO:0000313" key="2">
    <source>
        <dbReference type="EMBL" id="KAK3185039.1"/>
    </source>
</evidence>
<evidence type="ECO:0000313" key="3">
    <source>
        <dbReference type="Proteomes" id="UP001281410"/>
    </source>
</evidence>
<dbReference type="Proteomes" id="UP001281410">
    <property type="component" value="Unassembled WGS sequence"/>
</dbReference>
<sequence length="90" mass="10719">MTGLPCMHAIFVFLYNREYAHDHVHWYYSKEAWKMAYNGNINQIPDESRWPEFESENIEPPVKKSKVCRAKKKRTRATDEPRAPNTTFSK</sequence>
<dbReference type="EMBL" id="JANJYJ010000010">
    <property type="protein sequence ID" value="KAK3185039.1"/>
    <property type="molecule type" value="Genomic_DNA"/>
</dbReference>
<gene>
    <name evidence="2" type="ORF">Dsin_032325</name>
</gene>
<comment type="caution">
    <text evidence="2">The sequence shown here is derived from an EMBL/GenBank/DDBJ whole genome shotgun (WGS) entry which is preliminary data.</text>
</comment>
<dbReference type="AlphaFoldDB" id="A0AAD9ZPL5"/>
<feature type="compositionally biased region" description="Basic residues" evidence="1">
    <location>
        <begin position="64"/>
        <end position="75"/>
    </location>
</feature>
<feature type="region of interest" description="Disordered" evidence="1">
    <location>
        <begin position="64"/>
        <end position="90"/>
    </location>
</feature>
<reference evidence="2" key="1">
    <citation type="journal article" date="2023" name="Plant J.">
        <title>Genome sequences and population genomics provide insights into the demographic history, inbreeding, and mutation load of two 'living fossil' tree species of Dipteronia.</title>
        <authorList>
            <person name="Feng Y."/>
            <person name="Comes H.P."/>
            <person name="Chen J."/>
            <person name="Zhu S."/>
            <person name="Lu R."/>
            <person name="Zhang X."/>
            <person name="Li P."/>
            <person name="Qiu J."/>
            <person name="Olsen K.M."/>
            <person name="Qiu Y."/>
        </authorList>
    </citation>
    <scope>NUCLEOTIDE SEQUENCE</scope>
    <source>
        <strain evidence="2">NBL</strain>
    </source>
</reference>
<evidence type="ECO:0000256" key="1">
    <source>
        <dbReference type="SAM" id="MobiDB-lite"/>
    </source>
</evidence>
<proteinExistence type="predicted"/>
<accession>A0AAD9ZPL5</accession>